<protein>
    <submittedName>
        <fullName evidence="2">Family 2 glycosyl transferase</fullName>
    </submittedName>
</protein>
<dbReference type="CDD" id="cd04179">
    <property type="entry name" value="DPM_DPG-synthase_like"/>
    <property type="match status" value="1"/>
</dbReference>
<dbReference type="EMBL" id="LCFP01000001">
    <property type="protein sequence ID" value="KKS98629.1"/>
    <property type="molecule type" value="Genomic_DNA"/>
</dbReference>
<keyword evidence="2" id="KW-0808">Transferase</keyword>
<feature type="domain" description="Glycosyltransferase 2-like" evidence="1">
    <location>
        <begin position="5"/>
        <end position="164"/>
    </location>
</feature>
<organism evidence="2 3">
    <name type="scientific">Candidatus Gottesmanbacteria bacterium GW2011_GWA2_43_14</name>
    <dbReference type="NCBI Taxonomy" id="1618443"/>
    <lineage>
        <taxon>Bacteria</taxon>
        <taxon>Candidatus Gottesmaniibacteriota</taxon>
    </lineage>
</organism>
<sequence>MKLLVAIPAFNEEKMIAQVIKSIPGKIAGIKKRDILVVDDGSTDRTFEKAQKHGAIVVRHIINRGLGGAIKTAMDFARREGYQILITIDADGQHEPGSIPLFIKKVIDSHKDVVVGSRWLKAGSAPRTRIIVNKLANLLTYFFYGINTSDSQSGYRAFGPKALDRVRLQADGMEVSSEVFREIAKNRLSYAEIPIRVIYTEYSKAKGQRITNAPKIILQLLVRLFK</sequence>
<accession>A0A0G1DLY2</accession>
<reference evidence="2 3" key="1">
    <citation type="journal article" date="2015" name="Nature">
        <title>rRNA introns, odd ribosomes, and small enigmatic genomes across a large radiation of phyla.</title>
        <authorList>
            <person name="Brown C.T."/>
            <person name="Hug L.A."/>
            <person name="Thomas B.C."/>
            <person name="Sharon I."/>
            <person name="Castelle C.J."/>
            <person name="Singh A."/>
            <person name="Wilkins M.J."/>
            <person name="Williams K.H."/>
            <person name="Banfield J.F."/>
        </authorList>
    </citation>
    <scope>NUCLEOTIDE SEQUENCE [LARGE SCALE GENOMIC DNA]</scope>
</reference>
<gene>
    <name evidence="2" type="ORF">UV73_C0001G0150</name>
</gene>
<evidence type="ECO:0000313" key="2">
    <source>
        <dbReference type="EMBL" id="KKS98629.1"/>
    </source>
</evidence>
<comment type="caution">
    <text evidence="2">The sequence shown here is derived from an EMBL/GenBank/DDBJ whole genome shotgun (WGS) entry which is preliminary data.</text>
</comment>
<evidence type="ECO:0000313" key="3">
    <source>
        <dbReference type="Proteomes" id="UP000034894"/>
    </source>
</evidence>
<evidence type="ECO:0000259" key="1">
    <source>
        <dbReference type="Pfam" id="PF00535"/>
    </source>
</evidence>
<dbReference type="GO" id="GO:0016740">
    <property type="term" value="F:transferase activity"/>
    <property type="evidence" value="ECO:0007669"/>
    <property type="project" value="UniProtKB-KW"/>
</dbReference>
<name>A0A0G1DLY2_9BACT</name>
<dbReference type="Gene3D" id="3.90.550.10">
    <property type="entry name" value="Spore Coat Polysaccharide Biosynthesis Protein SpsA, Chain A"/>
    <property type="match status" value="1"/>
</dbReference>
<dbReference type="InterPro" id="IPR001173">
    <property type="entry name" value="Glyco_trans_2-like"/>
</dbReference>
<dbReference type="InterPro" id="IPR050256">
    <property type="entry name" value="Glycosyltransferase_2"/>
</dbReference>
<dbReference type="STRING" id="1618443.UV73_C0001G0150"/>
<dbReference type="Proteomes" id="UP000034894">
    <property type="component" value="Unassembled WGS sequence"/>
</dbReference>
<dbReference type="PANTHER" id="PTHR48090">
    <property type="entry name" value="UNDECAPRENYL-PHOSPHATE 4-DEOXY-4-FORMAMIDO-L-ARABINOSE TRANSFERASE-RELATED"/>
    <property type="match status" value="1"/>
</dbReference>
<dbReference type="InterPro" id="IPR029044">
    <property type="entry name" value="Nucleotide-diphossugar_trans"/>
</dbReference>
<dbReference type="PANTHER" id="PTHR48090:SF7">
    <property type="entry name" value="RFBJ PROTEIN"/>
    <property type="match status" value="1"/>
</dbReference>
<dbReference type="Pfam" id="PF00535">
    <property type="entry name" value="Glycos_transf_2"/>
    <property type="match status" value="1"/>
</dbReference>
<proteinExistence type="predicted"/>
<dbReference type="AlphaFoldDB" id="A0A0G1DLY2"/>
<dbReference type="SUPFAM" id="SSF53448">
    <property type="entry name" value="Nucleotide-diphospho-sugar transferases"/>
    <property type="match status" value="1"/>
</dbReference>